<gene>
    <name evidence="5" type="ORF">UFOPK2925_00991</name>
</gene>
<evidence type="ECO:0000259" key="4">
    <source>
        <dbReference type="Pfam" id="PF01975"/>
    </source>
</evidence>
<proteinExistence type="inferred from homology"/>
<evidence type="ECO:0000256" key="3">
    <source>
        <dbReference type="ARBA" id="ARBA00022801"/>
    </source>
</evidence>
<dbReference type="SUPFAM" id="SSF64167">
    <property type="entry name" value="SurE-like"/>
    <property type="match status" value="1"/>
</dbReference>
<dbReference type="InterPro" id="IPR002828">
    <property type="entry name" value="SurE-like_Pase/nucleotidase"/>
</dbReference>
<dbReference type="PANTHER" id="PTHR30457">
    <property type="entry name" value="5'-NUCLEOTIDASE SURE"/>
    <property type="match status" value="1"/>
</dbReference>
<comment type="similarity">
    <text evidence="1">Belongs to the SurE nucleotidase family.</text>
</comment>
<evidence type="ECO:0000256" key="1">
    <source>
        <dbReference type="ARBA" id="ARBA00011062"/>
    </source>
</evidence>
<dbReference type="Pfam" id="PF01975">
    <property type="entry name" value="SurE"/>
    <property type="match status" value="1"/>
</dbReference>
<accession>A0A6J6WJC8</accession>
<name>A0A6J6WJC8_9ZZZZ</name>
<keyword evidence="3" id="KW-0378">Hydrolase</keyword>
<dbReference type="GO" id="GO:0046872">
    <property type="term" value="F:metal ion binding"/>
    <property type="evidence" value="ECO:0007669"/>
    <property type="project" value="UniProtKB-KW"/>
</dbReference>
<protein>
    <submittedName>
        <fullName evidence="5">Unannotated protein</fullName>
    </submittedName>
</protein>
<feature type="domain" description="Survival protein SurE-like phosphatase/nucleotidase" evidence="4">
    <location>
        <begin position="7"/>
        <end position="195"/>
    </location>
</feature>
<dbReference type="AlphaFoldDB" id="A0A6J6WJC8"/>
<dbReference type="GO" id="GO:0008252">
    <property type="term" value="F:nucleotidase activity"/>
    <property type="evidence" value="ECO:0007669"/>
    <property type="project" value="InterPro"/>
</dbReference>
<evidence type="ECO:0000256" key="2">
    <source>
        <dbReference type="ARBA" id="ARBA00022723"/>
    </source>
</evidence>
<dbReference type="EMBL" id="CAEZZU010000146">
    <property type="protein sequence ID" value="CAB4783355.1"/>
    <property type="molecule type" value="Genomic_DNA"/>
</dbReference>
<dbReference type="InterPro" id="IPR030048">
    <property type="entry name" value="SurE"/>
</dbReference>
<sequence length="263" mass="27294">MKRSLNILVTNDDGVDSKGIYALARALYEAGHRITVVAPSRDWSGAGASIGPIHLNEPIPVTSHVWDEFEGVDVYAIDRPPATGVWAACLGAFGVIPDLIASGINPGANTGHLTLHSGTVGAALTGSAFGVPGIALSLEWATAGEYQWETAARFAPAAAEWAMEASGELMPAVLNVNVPNRPFADVLGVREAQLARYGEVWVNNADHSGGDLRLTFEGGGREPDPESDVALIGGGYVAVTPLVGISRGSLTGAAERVSKTLSN</sequence>
<dbReference type="PANTHER" id="PTHR30457:SF0">
    <property type="entry name" value="PHOSPHATASE, PUTATIVE (AFU_ORTHOLOGUE AFUA_4G01070)-RELATED"/>
    <property type="match status" value="1"/>
</dbReference>
<reference evidence="5" key="1">
    <citation type="submission" date="2020-05" db="EMBL/GenBank/DDBJ databases">
        <authorList>
            <person name="Chiriac C."/>
            <person name="Salcher M."/>
            <person name="Ghai R."/>
            <person name="Kavagutti S V."/>
        </authorList>
    </citation>
    <scope>NUCLEOTIDE SEQUENCE</scope>
</reference>
<dbReference type="InterPro" id="IPR036523">
    <property type="entry name" value="SurE-like_sf"/>
</dbReference>
<dbReference type="Gene3D" id="3.40.1210.10">
    <property type="entry name" value="Survival protein SurE-like phosphatase/nucleotidase"/>
    <property type="match status" value="1"/>
</dbReference>
<evidence type="ECO:0000313" key="5">
    <source>
        <dbReference type="EMBL" id="CAB4783355.1"/>
    </source>
</evidence>
<organism evidence="5">
    <name type="scientific">freshwater metagenome</name>
    <dbReference type="NCBI Taxonomy" id="449393"/>
    <lineage>
        <taxon>unclassified sequences</taxon>
        <taxon>metagenomes</taxon>
        <taxon>ecological metagenomes</taxon>
    </lineage>
</organism>
<keyword evidence="2" id="KW-0479">Metal-binding</keyword>